<dbReference type="InterPro" id="IPR023996">
    <property type="entry name" value="TonB-dep_OMP_SusC/RagA"/>
</dbReference>
<dbReference type="GO" id="GO:0009279">
    <property type="term" value="C:cell outer membrane"/>
    <property type="evidence" value="ECO:0007669"/>
    <property type="project" value="UniProtKB-SubCell"/>
</dbReference>
<dbReference type="Gene3D" id="2.60.40.1120">
    <property type="entry name" value="Carboxypeptidase-like, regulatory domain"/>
    <property type="match status" value="1"/>
</dbReference>
<dbReference type="InterPro" id="IPR037066">
    <property type="entry name" value="Plug_dom_sf"/>
</dbReference>
<dbReference type="Pfam" id="PF13715">
    <property type="entry name" value="CarbopepD_reg_2"/>
    <property type="match status" value="1"/>
</dbReference>
<proteinExistence type="inferred from homology"/>
<name>A0A1W2ERD5_9SPHI</name>
<dbReference type="RefSeq" id="WP_084291373.1">
    <property type="nucleotide sequence ID" value="NZ_FWYB01000014.1"/>
</dbReference>
<dbReference type="PROSITE" id="PS52016">
    <property type="entry name" value="TONB_DEPENDENT_REC_3"/>
    <property type="match status" value="1"/>
</dbReference>
<reference evidence="10 11" key="1">
    <citation type="submission" date="2017-04" db="EMBL/GenBank/DDBJ databases">
        <authorList>
            <person name="Afonso C.L."/>
            <person name="Miller P.J."/>
            <person name="Scott M.A."/>
            <person name="Spackman E."/>
            <person name="Goraichik I."/>
            <person name="Dimitrov K.M."/>
            <person name="Suarez D.L."/>
            <person name="Swayne D.E."/>
        </authorList>
    </citation>
    <scope>NUCLEOTIDE SEQUENCE [LARGE SCALE GENOMIC DNA]</scope>
    <source>
        <strain evidence="10 11">DSM 19625</strain>
    </source>
</reference>
<evidence type="ECO:0000256" key="5">
    <source>
        <dbReference type="ARBA" id="ARBA00023136"/>
    </source>
</evidence>
<dbReference type="InterPro" id="IPR039426">
    <property type="entry name" value="TonB-dep_rcpt-like"/>
</dbReference>
<comment type="subcellular location">
    <subcellularLocation>
        <location evidence="1 7">Cell outer membrane</location>
        <topology evidence="1 7">Multi-pass membrane protein</topology>
    </subcellularLocation>
</comment>
<dbReference type="Gene3D" id="2.40.170.20">
    <property type="entry name" value="TonB-dependent receptor, beta-barrel domain"/>
    <property type="match status" value="1"/>
</dbReference>
<evidence type="ECO:0000256" key="7">
    <source>
        <dbReference type="PROSITE-ProRule" id="PRU01360"/>
    </source>
</evidence>
<sequence length="1103" mass="121611">MKLKNLLFSRASFFMLVLVGGSLASVANELSHPALVNARPNSKKKHIDPKTMSQNEALDPLFEKKTDATFAIINGKVVDNKGNMLPGISVKVGRTGASAQTDGNGNFQIEANVGDVISFSAVGYIPKKFTVSNEKTVLTITLEEDDQILDEVVVVGYGTQKKVNLTGAISTIKTTDIASIPVSNLSNALAGRLPGATIVGSSGLAGAASSIRVRGSSVEPLYVINGIIKTKADFDALNANEVESISILKDAATASIYGSKGGDGVVLVTTKKGLVQKPTFDYSNSFSFSKTTQAQQDFTATEELRYNNNVARGKGVPEPIGQDLFDYFKDKNYSINDYIWRDPSVQEHNIGLRGGSEIIQYNMNLSYHDENGSYNNLDFNRYNFRADVTANVSKRIKINFNLSGNQRNYNRWYWPYDDPASTTVGDFYRATFNWTRLYPFYVDAAGNPSTNINDFPVIAGSWSPVWAVNNSPAYIHNKLRTLDGILRFDLDLGEYLPGLSTSLQAQYNANDNNIKSFVVFNEVYKFQSNPNSPNNKYVPGPIDPAQINIHTMSNNYPNIREGFGLGDGYTLNWFLNYNKTFGKHAINAMAVYEQARTNSKSLTGMRQKLLINGIDQLFNASDDAVNSTFSGREGIETRSSVIGRVNYSYADKYIAEFSFREDGNYRFAPGIRWGFFPSGSAAWRLSQESFMEDIKWLSELKLRGSFGTSGNDLAGISSDAIAPFQWAQYFNKASGTVFGSGLADGLAPGTLPNPNVTWASSEMLNIGLDFGLFNNRLTGSAEYFTKKTSDILIPRLASTPNTLGAALPAVNYAERSWKGFEFSAGWSDTKGEINYSVFANMGYSKDQWDIFDQPAAYTDGTYLNNWRSVIGKPNNRISGLESLGIIRTQAQLDALPATYTQYGLKPKLGYILYKDIRGANFSEGPDGKIDANDVTFLSDNAIPRINFGFGFRLAWRGISLSTLFQGVSAYDKIVNTGNTASGGVFQTGDRPYFAIWAKDYWTPETPNAKYPMASDMFGDQNVGGGPSTFWIRNGAYLRLKNIDLGYELPGKWVKHLGLQKVRVFANGTNLFVASAFKEHDPEQERLDSYPLMKTYTAGLNVTF</sequence>
<dbReference type="SUPFAM" id="SSF49464">
    <property type="entry name" value="Carboxypeptidase regulatory domain-like"/>
    <property type="match status" value="1"/>
</dbReference>
<feature type="signal peptide" evidence="8">
    <location>
        <begin position="1"/>
        <end position="24"/>
    </location>
</feature>
<dbReference type="Proteomes" id="UP000192678">
    <property type="component" value="Unassembled WGS sequence"/>
</dbReference>
<evidence type="ECO:0000313" key="10">
    <source>
        <dbReference type="EMBL" id="SMD11796.1"/>
    </source>
</evidence>
<keyword evidence="4 7" id="KW-0812">Transmembrane</keyword>
<keyword evidence="11" id="KW-1185">Reference proteome</keyword>
<evidence type="ECO:0000256" key="4">
    <source>
        <dbReference type="ARBA" id="ARBA00022692"/>
    </source>
</evidence>
<dbReference type="NCBIfam" id="TIGR04056">
    <property type="entry name" value="OMP_RagA_SusC"/>
    <property type="match status" value="1"/>
</dbReference>
<evidence type="ECO:0000313" key="11">
    <source>
        <dbReference type="Proteomes" id="UP000192678"/>
    </source>
</evidence>
<dbReference type="InterPro" id="IPR036942">
    <property type="entry name" value="Beta-barrel_TonB_sf"/>
</dbReference>
<gene>
    <name evidence="10" type="ORF">SAMN04488101_11482</name>
</gene>
<dbReference type="SUPFAM" id="SSF56935">
    <property type="entry name" value="Porins"/>
    <property type="match status" value="1"/>
</dbReference>
<comment type="similarity">
    <text evidence="7">Belongs to the TonB-dependent receptor family.</text>
</comment>
<keyword evidence="6 7" id="KW-0998">Cell outer membrane</keyword>
<accession>A0A1W2ERD5</accession>
<dbReference type="InterPro" id="IPR008969">
    <property type="entry name" value="CarboxyPept-like_regulatory"/>
</dbReference>
<dbReference type="OrthoDB" id="9768177at2"/>
<dbReference type="Pfam" id="PF07715">
    <property type="entry name" value="Plug"/>
    <property type="match status" value="1"/>
</dbReference>
<dbReference type="EMBL" id="FWYB01000014">
    <property type="protein sequence ID" value="SMD11796.1"/>
    <property type="molecule type" value="Genomic_DNA"/>
</dbReference>
<keyword evidence="2 7" id="KW-0813">Transport</keyword>
<evidence type="ECO:0000256" key="8">
    <source>
        <dbReference type="SAM" id="SignalP"/>
    </source>
</evidence>
<dbReference type="InterPro" id="IPR012910">
    <property type="entry name" value="Plug_dom"/>
</dbReference>
<evidence type="ECO:0000256" key="3">
    <source>
        <dbReference type="ARBA" id="ARBA00022452"/>
    </source>
</evidence>
<evidence type="ECO:0000256" key="6">
    <source>
        <dbReference type="ARBA" id="ARBA00023237"/>
    </source>
</evidence>
<keyword evidence="8" id="KW-0732">Signal</keyword>
<keyword evidence="3 7" id="KW-1134">Transmembrane beta strand</keyword>
<evidence type="ECO:0000256" key="2">
    <source>
        <dbReference type="ARBA" id="ARBA00022448"/>
    </source>
</evidence>
<feature type="chain" id="PRO_5010707907" evidence="8">
    <location>
        <begin position="25"/>
        <end position="1103"/>
    </location>
</feature>
<dbReference type="Gene3D" id="2.170.130.10">
    <property type="entry name" value="TonB-dependent receptor, plug domain"/>
    <property type="match status" value="1"/>
</dbReference>
<evidence type="ECO:0000256" key="1">
    <source>
        <dbReference type="ARBA" id="ARBA00004571"/>
    </source>
</evidence>
<dbReference type="InterPro" id="IPR023997">
    <property type="entry name" value="TonB-dep_OMP_SusC/RagA_CS"/>
</dbReference>
<evidence type="ECO:0000259" key="9">
    <source>
        <dbReference type="Pfam" id="PF07715"/>
    </source>
</evidence>
<feature type="domain" description="TonB-dependent receptor plug" evidence="9">
    <location>
        <begin position="162"/>
        <end position="265"/>
    </location>
</feature>
<dbReference type="NCBIfam" id="TIGR04057">
    <property type="entry name" value="SusC_RagA_signa"/>
    <property type="match status" value="1"/>
</dbReference>
<keyword evidence="5 7" id="KW-0472">Membrane</keyword>
<dbReference type="STRING" id="475255.SAMN04488101_11482"/>
<protein>
    <submittedName>
        <fullName evidence="10">TonB-linked outer membrane protein, SusC/RagA family</fullName>
    </submittedName>
</protein>
<dbReference type="AlphaFoldDB" id="A0A1W2ERD5"/>
<organism evidence="10 11">
    <name type="scientific">Pedobacter nyackensis</name>
    <dbReference type="NCBI Taxonomy" id="475255"/>
    <lineage>
        <taxon>Bacteria</taxon>
        <taxon>Pseudomonadati</taxon>
        <taxon>Bacteroidota</taxon>
        <taxon>Sphingobacteriia</taxon>
        <taxon>Sphingobacteriales</taxon>
        <taxon>Sphingobacteriaceae</taxon>
        <taxon>Pedobacter</taxon>
    </lineage>
</organism>